<proteinExistence type="predicted"/>
<dbReference type="Proteomes" id="UP001295444">
    <property type="component" value="Chromosome 04"/>
</dbReference>
<protein>
    <submittedName>
        <fullName evidence="1">Uncharacterized protein</fullName>
    </submittedName>
</protein>
<name>A0AAD1S3E2_PELCU</name>
<organism evidence="1 2">
    <name type="scientific">Pelobates cultripes</name>
    <name type="common">Western spadefoot toad</name>
    <dbReference type="NCBI Taxonomy" id="61616"/>
    <lineage>
        <taxon>Eukaryota</taxon>
        <taxon>Metazoa</taxon>
        <taxon>Chordata</taxon>
        <taxon>Craniata</taxon>
        <taxon>Vertebrata</taxon>
        <taxon>Euteleostomi</taxon>
        <taxon>Amphibia</taxon>
        <taxon>Batrachia</taxon>
        <taxon>Anura</taxon>
        <taxon>Pelobatoidea</taxon>
        <taxon>Pelobatidae</taxon>
        <taxon>Pelobates</taxon>
    </lineage>
</organism>
<accession>A0AAD1S3E2</accession>
<reference evidence="1" key="1">
    <citation type="submission" date="2022-03" db="EMBL/GenBank/DDBJ databases">
        <authorList>
            <person name="Alioto T."/>
            <person name="Alioto T."/>
            <person name="Gomez Garrido J."/>
        </authorList>
    </citation>
    <scope>NUCLEOTIDE SEQUENCE</scope>
</reference>
<sequence>MAAMRLACRMTSQTRSPSPPNYRILRSQNEACIECCKTSDLPLGRISYRSTAN</sequence>
<evidence type="ECO:0000313" key="1">
    <source>
        <dbReference type="EMBL" id="CAH2285436.1"/>
    </source>
</evidence>
<dbReference type="AlphaFoldDB" id="A0AAD1S3E2"/>
<keyword evidence="2" id="KW-1185">Reference proteome</keyword>
<gene>
    <name evidence="1" type="ORF">PECUL_23A031666</name>
</gene>
<dbReference type="EMBL" id="OW240915">
    <property type="protein sequence ID" value="CAH2285436.1"/>
    <property type="molecule type" value="Genomic_DNA"/>
</dbReference>
<evidence type="ECO:0000313" key="2">
    <source>
        <dbReference type="Proteomes" id="UP001295444"/>
    </source>
</evidence>